<evidence type="ECO:0000256" key="3">
    <source>
        <dbReference type="SAM" id="Phobius"/>
    </source>
</evidence>
<gene>
    <name evidence="6" type="ORF">ABRP34_03460</name>
</gene>
<keyword evidence="3" id="KW-0812">Transmembrane</keyword>
<sequence>MVRRRDNRAQGPGIPARSEPAARHAEDSRLGAARHLNVRHMPAWLKVTTAVVAVVLAGGLAFAGYWYFRLQSNISTAALGAGSSRTDTTDDATGRLQILILGSDTRDGKNSNYGSTEDSTGYGNSDVMMLMDISEDNKRVNVISFPRDLLVDIPKCTDQKTGKQYAARSGIMINEAMKEAGIGCAVDTVNKLTGMEVDHFMMADFNAVKELSNAVGGVSVCISDAVYDPDSRLRLPKGTSQVQGEQALAFLRTRHAFGDGGDLGRIKAQQGFLSSLTRKIKDDGTLSNPAKLLNIADVITKNLTVDDGLSSVPSMITIANRLKTIDVGKVAFVALPTVPATSDPNRLEAAQPASSQLFAALRKDIDLTDPDGKETPSPSATPKPSASSTPTATPKPTPTAAPYDKALQPITVANGTGSATRTQEIVEAVVAGGFTQVGQLEADATAKTMVYYGPEFADVAADVAALFGIPAAQVAPSSGVAGVQLYLGSDFPSGTKYGKTTVPKDIVNQTASDTVCQQANPELIVQQ</sequence>
<dbReference type="RefSeq" id="WP_353712270.1">
    <property type="nucleotide sequence ID" value="NZ_CP159279.1"/>
</dbReference>
<reference evidence="6" key="1">
    <citation type="submission" date="2024-06" db="EMBL/GenBank/DDBJ databases">
        <title>Biodegradation of dimethachlon by Arthrobacter sp. K5: mechanistic insights and ecological implications.</title>
        <authorList>
            <person name="Hu S."/>
            <person name="Lu P."/>
        </authorList>
    </citation>
    <scope>NUCLEOTIDE SEQUENCE</scope>
    <source>
        <strain evidence="6">K5</strain>
    </source>
</reference>
<evidence type="ECO:0000259" key="5">
    <source>
        <dbReference type="Pfam" id="PF13399"/>
    </source>
</evidence>
<protein>
    <submittedName>
        <fullName evidence="6">LCP family protein</fullName>
    </submittedName>
</protein>
<comment type="similarity">
    <text evidence="1">Belongs to the LytR/CpsA/Psr (LCP) family.</text>
</comment>
<evidence type="ECO:0000259" key="4">
    <source>
        <dbReference type="Pfam" id="PF03816"/>
    </source>
</evidence>
<dbReference type="AlphaFoldDB" id="A0AAU8ERP3"/>
<feature type="transmembrane region" description="Helical" evidence="3">
    <location>
        <begin position="43"/>
        <end position="68"/>
    </location>
</feature>
<organism evidence="6">
    <name type="scientific">Arthrobacter sp. K5</name>
    <dbReference type="NCBI Taxonomy" id="2839623"/>
    <lineage>
        <taxon>Bacteria</taxon>
        <taxon>Bacillati</taxon>
        <taxon>Actinomycetota</taxon>
        <taxon>Actinomycetes</taxon>
        <taxon>Micrococcales</taxon>
        <taxon>Micrococcaceae</taxon>
        <taxon>Arthrobacter</taxon>
    </lineage>
</organism>
<evidence type="ECO:0000313" key="6">
    <source>
        <dbReference type="EMBL" id="XCH12086.1"/>
    </source>
</evidence>
<dbReference type="Gene3D" id="3.30.70.2390">
    <property type="match status" value="1"/>
</dbReference>
<dbReference type="Pfam" id="PF03816">
    <property type="entry name" value="LytR_cpsA_psr"/>
    <property type="match status" value="1"/>
</dbReference>
<feature type="compositionally biased region" description="Low complexity" evidence="2">
    <location>
        <begin position="375"/>
        <end position="392"/>
    </location>
</feature>
<dbReference type="PANTHER" id="PTHR33392:SF6">
    <property type="entry name" value="POLYISOPRENYL-TEICHOIC ACID--PEPTIDOGLYCAN TEICHOIC ACID TRANSFERASE TAGU"/>
    <property type="match status" value="1"/>
</dbReference>
<dbReference type="PANTHER" id="PTHR33392">
    <property type="entry name" value="POLYISOPRENYL-TEICHOIC ACID--PEPTIDOGLYCAN TEICHOIC ACID TRANSFERASE TAGU"/>
    <property type="match status" value="1"/>
</dbReference>
<evidence type="ECO:0000256" key="2">
    <source>
        <dbReference type="SAM" id="MobiDB-lite"/>
    </source>
</evidence>
<dbReference type="InterPro" id="IPR004474">
    <property type="entry name" value="LytR_CpsA_psr"/>
</dbReference>
<name>A0AAU8ERP3_9MICC</name>
<dbReference type="EMBL" id="CP159279">
    <property type="protein sequence ID" value="XCH12086.1"/>
    <property type="molecule type" value="Genomic_DNA"/>
</dbReference>
<accession>A0AAU8ERP3</accession>
<dbReference type="NCBIfam" id="TIGR00350">
    <property type="entry name" value="lytR_cpsA_psr"/>
    <property type="match status" value="1"/>
</dbReference>
<dbReference type="InterPro" id="IPR027381">
    <property type="entry name" value="LytR/CpsA/Psr_C"/>
</dbReference>
<keyword evidence="3" id="KW-0472">Membrane</keyword>
<dbReference type="Pfam" id="PF13399">
    <property type="entry name" value="LytR_C"/>
    <property type="match status" value="1"/>
</dbReference>
<keyword evidence="3" id="KW-1133">Transmembrane helix</keyword>
<feature type="region of interest" description="Disordered" evidence="2">
    <location>
        <begin position="367"/>
        <end position="407"/>
    </location>
</feature>
<evidence type="ECO:0000256" key="1">
    <source>
        <dbReference type="ARBA" id="ARBA00006068"/>
    </source>
</evidence>
<feature type="domain" description="LytR/CpsA/Psr regulator C-terminal" evidence="5">
    <location>
        <begin position="410"/>
        <end position="491"/>
    </location>
</feature>
<feature type="region of interest" description="Disordered" evidence="2">
    <location>
        <begin position="1"/>
        <end position="28"/>
    </location>
</feature>
<feature type="domain" description="Cell envelope-related transcriptional attenuator" evidence="4">
    <location>
        <begin position="124"/>
        <end position="281"/>
    </location>
</feature>
<dbReference type="Gene3D" id="3.40.630.190">
    <property type="entry name" value="LCP protein"/>
    <property type="match status" value="1"/>
</dbReference>
<proteinExistence type="inferred from homology"/>
<dbReference type="InterPro" id="IPR050922">
    <property type="entry name" value="LytR/CpsA/Psr_CW_biosynth"/>
</dbReference>